<dbReference type="Proteomes" id="UP000266723">
    <property type="component" value="Unassembled WGS sequence"/>
</dbReference>
<evidence type="ECO:0000313" key="2">
    <source>
        <dbReference type="Proteomes" id="UP000266723"/>
    </source>
</evidence>
<comment type="caution">
    <text evidence="1">The sequence shown here is derived from an EMBL/GenBank/DDBJ whole genome shotgun (WGS) entry which is preliminary data.</text>
</comment>
<sequence length="71" mass="7984">MERERPGRGVSVVKPIPFHPDRGNCDLKCIAYEKQPLTVQVVFGQFMDSIHAVIGVVVSEQTFREITPNLC</sequence>
<accession>A0ABQ7EG52</accession>
<evidence type="ECO:0000313" key="1">
    <source>
        <dbReference type="EMBL" id="KAF3595762.1"/>
    </source>
</evidence>
<gene>
    <name evidence="1" type="ORF">DY000_02020927</name>
</gene>
<name>A0ABQ7EG52_BRACR</name>
<proteinExistence type="predicted"/>
<keyword evidence="2" id="KW-1185">Reference proteome</keyword>
<dbReference type="EMBL" id="QGKV02000299">
    <property type="protein sequence ID" value="KAF3595762.1"/>
    <property type="molecule type" value="Genomic_DNA"/>
</dbReference>
<reference evidence="1 2" key="1">
    <citation type="journal article" date="2020" name="BMC Genomics">
        <title>Intraspecific diversification of the crop wild relative Brassica cretica Lam. using demographic model selection.</title>
        <authorList>
            <person name="Kioukis A."/>
            <person name="Michalopoulou V.A."/>
            <person name="Briers L."/>
            <person name="Pirintsos S."/>
            <person name="Studholme D.J."/>
            <person name="Pavlidis P."/>
            <person name="Sarris P.F."/>
        </authorList>
    </citation>
    <scope>NUCLEOTIDE SEQUENCE [LARGE SCALE GENOMIC DNA]</scope>
    <source>
        <strain evidence="2">cv. PFS-1207/04</strain>
    </source>
</reference>
<organism evidence="1 2">
    <name type="scientific">Brassica cretica</name>
    <name type="common">Mustard</name>
    <dbReference type="NCBI Taxonomy" id="69181"/>
    <lineage>
        <taxon>Eukaryota</taxon>
        <taxon>Viridiplantae</taxon>
        <taxon>Streptophyta</taxon>
        <taxon>Embryophyta</taxon>
        <taxon>Tracheophyta</taxon>
        <taxon>Spermatophyta</taxon>
        <taxon>Magnoliopsida</taxon>
        <taxon>eudicotyledons</taxon>
        <taxon>Gunneridae</taxon>
        <taxon>Pentapetalae</taxon>
        <taxon>rosids</taxon>
        <taxon>malvids</taxon>
        <taxon>Brassicales</taxon>
        <taxon>Brassicaceae</taxon>
        <taxon>Brassiceae</taxon>
        <taxon>Brassica</taxon>
    </lineage>
</organism>
<protein>
    <submittedName>
        <fullName evidence="1">Uncharacterized protein</fullName>
    </submittedName>
</protein>